<dbReference type="InterPro" id="IPR053154">
    <property type="entry name" value="c-di-AMP_regulator"/>
</dbReference>
<feature type="compositionally biased region" description="Basic and acidic residues" evidence="1">
    <location>
        <begin position="416"/>
        <end position="446"/>
    </location>
</feature>
<gene>
    <name evidence="3" type="ORF">WMO43_10805</name>
</gene>
<organism evidence="3 4">
    <name type="scientific">Maccoyibacter intestinihominis</name>
    <dbReference type="NCBI Taxonomy" id="3133499"/>
    <lineage>
        <taxon>Bacteria</taxon>
        <taxon>Bacillati</taxon>
        <taxon>Bacillota</taxon>
        <taxon>Clostridia</taxon>
        <taxon>Lachnospirales</taxon>
        <taxon>Lachnospiraceae</taxon>
        <taxon>Maccoyibacter</taxon>
    </lineage>
</organism>
<evidence type="ECO:0000313" key="3">
    <source>
        <dbReference type="EMBL" id="MEQ2558350.1"/>
    </source>
</evidence>
<evidence type="ECO:0000313" key="4">
    <source>
        <dbReference type="Proteomes" id="UP001454489"/>
    </source>
</evidence>
<keyword evidence="2" id="KW-0472">Membrane</keyword>
<dbReference type="RefSeq" id="WP_353531176.1">
    <property type="nucleotide sequence ID" value="NZ_JBBMEX010000011.1"/>
</dbReference>
<dbReference type="Gene3D" id="2.170.120.40">
    <property type="entry name" value="YbbR-like domain"/>
    <property type="match status" value="2"/>
</dbReference>
<keyword evidence="2" id="KW-0812">Transmembrane</keyword>
<keyword evidence="4" id="KW-1185">Reference proteome</keyword>
<protein>
    <submittedName>
        <fullName evidence="3">CdaR family protein</fullName>
    </submittedName>
</protein>
<dbReference type="PANTHER" id="PTHR37804">
    <property type="entry name" value="CDAA REGULATORY PROTEIN CDAR"/>
    <property type="match status" value="1"/>
</dbReference>
<sequence>MLKKLKNLLTNNIGLKFLSVLFAMILWLVVVNIDDPDKTSTFTTNITIANENAIADMGKSYSIINDSGTVTFRVTAKRSIIERLTNSDFKATADMENIELHDDGTAIVPIDISAVRYSSQLDIDRKKKNLELAVEDLQSNQFKITAEATGTPAEGSAVGELKVSPDVLTISGPASVVSQISKVQAVIDVSEKFSDVEDNVVPVVYDASGNTLDTSKLTFSQDTVQIKAQILSVKEIPINCETGGELESGYQQISVECEPKKIKVMGTAEKLNKITMITIPGEALDISGAKETLTKDIDISTYLPDGVTLVDSSQAKVKVTIAIEQTETKNFNVPVKNIKIFNLSDDCSIEYQGDKIPVTLKGYTSDLESLSAEDVMLSVDASGVQPGTNTLPLTLNLGSGYTLVEDSVVTINVVDQSEKQQDTNTDSESKKDNNKEYSKKKEQSQE</sequence>
<dbReference type="InterPro" id="IPR012505">
    <property type="entry name" value="YbbR"/>
</dbReference>
<feature type="transmembrane region" description="Helical" evidence="2">
    <location>
        <begin position="12"/>
        <end position="30"/>
    </location>
</feature>
<evidence type="ECO:0000256" key="2">
    <source>
        <dbReference type="SAM" id="Phobius"/>
    </source>
</evidence>
<evidence type="ECO:0000256" key="1">
    <source>
        <dbReference type="SAM" id="MobiDB-lite"/>
    </source>
</evidence>
<accession>A0ABV1HF64</accession>
<reference evidence="3 4" key="1">
    <citation type="submission" date="2024-03" db="EMBL/GenBank/DDBJ databases">
        <title>Human intestinal bacterial collection.</title>
        <authorList>
            <person name="Pauvert C."/>
            <person name="Hitch T.C.A."/>
            <person name="Clavel T."/>
        </authorList>
    </citation>
    <scope>NUCLEOTIDE SEQUENCE [LARGE SCALE GENOMIC DNA]</scope>
    <source>
        <strain evidence="3 4">CLA-AA-H185</strain>
    </source>
</reference>
<dbReference type="PANTHER" id="PTHR37804:SF1">
    <property type="entry name" value="CDAA REGULATORY PROTEIN CDAR"/>
    <property type="match status" value="1"/>
</dbReference>
<name>A0ABV1HF64_9FIRM</name>
<feature type="region of interest" description="Disordered" evidence="1">
    <location>
        <begin position="415"/>
        <end position="446"/>
    </location>
</feature>
<dbReference type="Gene3D" id="2.170.120.30">
    <property type="match status" value="2"/>
</dbReference>
<dbReference type="Pfam" id="PF07949">
    <property type="entry name" value="YbbR"/>
    <property type="match status" value="2"/>
</dbReference>
<dbReference type="EMBL" id="JBBMEX010000011">
    <property type="protein sequence ID" value="MEQ2558350.1"/>
    <property type="molecule type" value="Genomic_DNA"/>
</dbReference>
<keyword evidence="2" id="KW-1133">Transmembrane helix</keyword>
<comment type="caution">
    <text evidence="3">The sequence shown here is derived from an EMBL/GenBank/DDBJ whole genome shotgun (WGS) entry which is preliminary data.</text>
</comment>
<dbReference type="Proteomes" id="UP001454489">
    <property type="component" value="Unassembled WGS sequence"/>
</dbReference>
<proteinExistence type="predicted"/>